<reference evidence="2 3" key="1">
    <citation type="submission" date="2023-10" db="EMBL/GenBank/DDBJ databases">
        <title>Marimonas sp. nov. isolated from tidal mud flat.</title>
        <authorList>
            <person name="Jaincy N.J."/>
            <person name="Srinivasan S."/>
            <person name="Lee S.-S."/>
        </authorList>
    </citation>
    <scope>NUCLEOTIDE SEQUENCE [LARGE SCALE GENOMIC DNA]</scope>
    <source>
        <strain evidence="2 3">MJ-SS3</strain>
    </source>
</reference>
<gene>
    <name evidence="2" type="ORF">RXV94_05785</name>
</gene>
<dbReference type="EMBL" id="JAWHTF010000002">
    <property type="protein sequence ID" value="MDU8885662.1"/>
    <property type="molecule type" value="Genomic_DNA"/>
</dbReference>
<feature type="chain" id="PRO_5046944214" evidence="1">
    <location>
        <begin position="24"/>
        <end position="304"/>
    </location>
</feature>
<feature type="signal peptide" evidence="1">
    <location>
        <begin position="1"/>
        <end position="23"/>
    </location>
</feature>
<keyword evidence="3" id="KW-1185">Reference proteome</keyword>
<name>A0ABU3U5H5_9FLAO</name>
<proteinExistence type="predicted"/>
<protein>
    <submittedName>
        <fullName evidence="2">Glucan endo-1,3-beta-D-glucosidase</fullName>
    </submittedName>
</protein>
<dbReference type="RefSeq" id="WP_316661561.1">
    <property type="nucleotide sequence ID" value="NZ_JAWHTF010000002.1"/>
</dbReference>
<accession>A0ABU3U5H5</accession>
<organism evidence="2 3">
    <name type="scientific">Gilvirhabdus luticola</name>
    <dbReference type="NCBI Taxonomy" id="3079858"/>
    <lineage>
        <taxon>Bacteria</taxon>
        <taxon>Pseudomonadati</taxon>
        <taxon>Bacteroidota</taxon>
        <taxon>Flavobacteriia</taxon>
        <taxon>Flavobacteriales</taxon>
        <taxon>Flavobacteriaceae</taxon>
        <taxon>Gilvirhabdus</taxon>
    </lineage>
</organism>
<keyword evidence="1" id="KW-0732">Signal</keyword>
<comment type="caution">
    <text evidence="2">The sequence shown here is derived from an EMBL/GenBank/DDBJ whole genome shotgun (WGS) entry which is preliminary data.</text>
</comment>
<dbReference type="Proteomes" id="UP001268651">
    <property type="component" value="Unassembled WGS sequence"/>
</dbReference>
<evidence type="ECO:0000313" key="2">
    <source>
        <dbReference type="EMBL" id="MDU8885662.1"/>
    </source>
</evidence>
<evidence type="ECO:0000256" key="1">
    <source>
        <dbReference type="SAM" id="SignalP"/>
    </source>
</evidence>
<sequence>MKNFKYSIGFMLLIALIFTNCQEDDVSVGDLIVPSNIRVEVDIVGADAANPNGDGSGTVHFTATADNAISYQFYYNGITSSAPGGKQTYDFSILGLNNYEITVSAFGTGGISSTKTIEVTVLATYAPPADLVEMLNSNSSRTWRIKAEEAKHFGLGPVLGGTLSEWYGAGAFDKEGTGMYDDRYIFNVDGTFKHITNNENDGSGDDPTGTVFGREVLIEELGGAGGTPDGADILNYPLDDYTGQYTLTAPGGVETISLTGLGFIGYYTGGNHKYRIFSRSADEMILSTTDGNNEFEWWFILVPE</sequence>
<evidence type="ECO:0000313" key="3">
    <source>
        <dbReference type="Proteomes" id="UP001268651"/>
    </source>
</evidence>